<keyword evidence="1" id="KW-0812">Transmembrane</keyword>
<gene>
    <name evidence="2" type="ORF">RhiirA1_482991</name>
</gene>
<name>A0A2N0QL58_9GLOM</name>
<dbReference type="EMBL" id="LLXH01007002">
    <property type="protein sequence ID" value="PKC51789.1"/>
    <property type="molecule type" value="Genomic_DNA"/>
</dbReference>
<sequence length="96" mass="10284">MVAIFLNLYRVIVGPSMPDRAIALDTIGRLLGRSPFRNILRGGLLLSGTEIIEWTAVLLILIGAIVSVISALGLIRLPDVYTRSHAASKSATLAVM</sequence>
<dbReference type="GO" id="GO:0015385">
    <property type="term" value="F:sodium:proton antiporter activity"/>
    <property type="evidence" value="ECO:0007669"/>
    <property type="project" value="TreeGrafter"/>
</dbReference>
<keyword evidence="1" id="KW-0472">Membrane</keyword>
<dbReference type="Proteomes" id="UP000232688">
    <property type="component" value="Unassembled WGS sequence"/>
</dbReference>
<evidence type="ECO:0000313" key="2">
    <source>
        <dbReference type="EMBL" id="PKC51789.1"/>
    </source>
</evidence>
<dbReference type="Pfam" id="PF03334">
    <property type="entry name" value="PhaG_MnhG_YufB"/>
    <property type="match status" value="1"/>
</dbReference>
<dbReference type="VEuPathDB" id="FungiDB:RhiirA1_482991"/>
<reference evidence="2 3" key="1">
    <citation type="submission" date="2017-10" db="EMBL/GenBank/DDBJ databases">
        <title>Extensive intraspecific genome diversity in a model arbuscular mycorrhizal fungus.</title>
        <authorList>
            <person name="Chen E.C.H."/>
            <person name="Morin E."/>
            <person name="Baudet D."/>
            <person name="Noel J."/>
            <person name="Ndikumana S."/>
            <person name="Charron P."/>
            <person name="St-Onge C."/>
            <person name="Giorgi J."/>
            <person name="Grigoriev I.V."/>
            <person name="Roux C."/>
            <person name="Martin F.M."/>
            <person name="Corradi N."/>
        </authorList>
    </citation>
    <scope>NUCLEOTIDE SEQUENCE [LARGE SCALE GENOMIC DNA]</scope>
    <source>
        <strain evidence="2 3">A1</strain>
    </source>
</reference>
<dbReference type="AlphaFoldDB" id="A0A2N0QL58"/>
<dbReference type="PANTHER" id="PTHR34703:SF1">
    <property type="entry name" value="ANTIPORTER SUBUNIT MNHG2-RELATED"/>
    <property type="match status" value="1"/>
</dbReference>
<feature type="non-terminal residue" evidence="2">
    <location>
        <position position="96"/>
    </location>
</feature>
<evidence type="ECO:0000256" key="1">
    <source>
        <dbReference type="SAM" id="Phobius"/>
    </source>
</evidence>
<keyword evidence="1" id="KW-1133">Transmembrane helix</keyword>
<reference evidence="2 3" key="2">
    <citation type="submission" date="2017-10" db="EMBL/GenBank/DDBJ databases">
        <title>Genome analyses suggest a sexual origin of heterokaryosis in a supposedly ancient asexual fungus.</title>
        <authorList>
            <person name="Corradi N."/>
            <person name="Sedzielewska K."/>
            <person name="Noel J."/>
            <person name="Charron P."/>
            <person name="Farinelli L."/>
            <person name="Marton T."/>
            <person name="Kruger M."/>
            <person name="Pelin A."/>
            <person name="Brachmann A."/>
            <person name="Corradi N."/>
        </authorList>
    </citation>
    <scope>NUCLEOTIDE SEQUENCE [LARGE SCALE GENOMIC DNA]</scope>
    <source>
        <strain evidence="2 3">A1</strain>
    </source>
</reference>
<proteinExistence type="predicted"/>
<accession>A0A2N0QL58</accession>
<dbReference type="PANTHER" id="PTHR34703">
    <property type="entry name" value="ANTIPORTER SUBUNIT MNHG2-RELATED"/>
    <property type="match status" value="1"/>
</dbReference>
<evidence type="ECO:0000313" key="3">
    <source>
        <dbReference type="Proteomes" id="UP000232688"/>
    </source>
</evidence>
<organism evidence="2 3">
    <name type="scientific">Rhizophagus irregularis</name>
    <dbReference type="NCBI Taxonomy" id="588596"/>
    <lineage>
        <taxon>Eukaryota</taxon>
        <taxon>Fungi</taxon>
        <taxon>Fungi incertae sedis</taxon>
        <taxon>Mucoromycota</taxon>
        <taxon>Glomeromycotina</taxon>
        <taxon>Glomeromycetes</taxon>
        <taxon>Glomerales</taxon>
        <taxon>Glomeraceae</taxon>
        <taxon>Rhizophagus</taxon>
    </lineage>
</organism>
<protein>
    <submittedName>
        <fullName evidence="2">Uncharacterized protein</fullName>
    </submittedName>
</protein>
<comment type="caution">
    <text evidence="2">The sequence shown here is derived from an EMBL/GenBank/DDBJ whole genome shotgun (WGS) entry which is preliminary data.</text>
</comment>
<dbReference type="InterPro" id="IPR005133">
    <property type="entry name" value="PhaG_MnhG_YufB"/>
</dbReference>
<feature type="transmembrane region" description="Helical" evidence="1">
    <location>
        <begin position="51"/>
        <end position="75"/>
    </location>
</feature>